<name>A0ABS5SZ68_9GAMM</name>
<gene>
    <name evidence="1" type="ORF">HH682_13445</name>
</gene>
<dbReference type="EMBL" id="JABBFR010000023">
    <property type="protein sequence ID" value="MBT0725404.1"/>
    <property type="molecule type" value="Genomic_DNA"/>
</dbReference>
<protein>
    <submittedName>
        <fullName evidence="1">Uncharacterized protein</fullName>
    </submittedName>
</protein>
<organism evidence="1 2">
    <name type="scientific">Rosenbergiella gaditana</name>
    <dbReference type="NCBI Taxonomy" id="2726987"/>
    <lineage>
        <taxon>Bacteria</taxon>
        <taxon>Pseudomonadati</taxon>
        <taxon>Pseudomonadota</taxon>
        <taxon>Gammaproteobacteria</taxon>
        <taxon>Enterobacterales</taxon>
        <taxon>Erwiniaceae</taxon>
        <taxon>Rosenbergiella</taxon>
    </lineage>
</organism>
<sequence>MEQKKKDIKPMAYRMTPEVKAFVDSNAKKTFRSAQGMMDYLISKVMEMEKKGEFIIQ</sequence>
<evidence type="ECO:0000313" key="2">
    <source>
        <dbReference type="Proteomes" id="UP000790096"/>
    </source>
</evidence>
<comment type="caution">
    <text evidence="1">The sequence shown here is derived from an EMBL/GenBank/DDBJ whole genome shotgun (WGS) entry which is preliminary data.</text>
</comment>
<accession>A0ABS5SZ68</accession>
<dbReference type="RefSeq" id="WP_214238053.1">
    <property type="nucleotide sequence ID" value="NZ_JABBFR010000023.1"/>
</dbReference>
<evidence type="ECO:0000313" key="1">
    <source>
        <dbReference type="EMBL" id="MBT0725404.1"/>
    </source>
</evidence>
<keyword evidence="2" id="KW-1185">Reference proteome</keyword>
<dbReference type="Proteomes" id="UP000790096">
    <property type="component" value="Unassembled WGS sequence"/>
</dbReference>
<proteinExistence type="predicted"/>
<reference evidence="1 2" key="1">
    <citation type="submission" date="2020-04" db="EMBL/GenBank/DDBJ databases">
        <title>Genome sequencing of Rosenbergiella species.</title>
        <authorList>
            <person name="Alvarez-Perez S."/>
            <person name="Lievens B."/>
        </authorList>
    </citation>
    <scope>NUCLEOTIDE SEQUENCE [LARGE SCALE GENOMIC DNA]</scope>
    <source>
        <strain evidence="1 2">S61</strain>
    </source>
</reference>